<name>A0A0J6WRU8_9FIRM</name>
<dbReference type="RefSeq" id="WP_048514545.1">
    <property type="nucleotide sequence ID" value="NZ_FUXD01000030.1"/>
</dbReference>
<gene>
    <name evidence="5" type="ORF">AB840_09195</name>
</gene>
<proteinExistence type="inferred from homology"/>
<sequence length="345" mass="38224">MIRFECDYLEGAPVQVLEAIAKANLEQHPGYGFDPHSDHAKDLIRQACRSPQAGVYFLVGGTQANLIVLAAGLKPYQGVIAPQTSHIFNHETGAIEATGHKILSVETKDGKLTAQQVKEVCRSYWNETHKLFFVQPGMVYVSQTTEVGTMYSKAELAAIYDVCKEYHMKLFVDGARLGYALEAPGSDMTLADLPQLCSVFTIGGTKQGALFGEAVVVMDDELSREFPYHIKQRGGLMAKGWLLGVQYEALFTDDLYLKLAKHAADLAVKVHDGLKSAGFDFYFDHMTNQQLPVLTQAQFEALSREYSFDLFAALPDGRIAARICTSWATKQEDVEKLLSDLKKLK</sequence>
<evidence type="ECO:0000313" key="5">
    <source>
        <dbReference type="EMBL" id="KMO86205.1"/>
    </source>
</evidence>
<dbReference type="PANTHER" id="PTHR48097">
    <property type="entry name" value="L-THREONINE ALDOLASE-RELATED"/>
    <property type="match status" value="1"/>
</dbReference>
<protein>
    <submittedName>
        <fullName evidence="5">Threonine aldolase</fullName>
    </submittedName>
</protein>
<comment type="cofactor">
    <cofactor evidence="1">
        <name>pyridoxal 5'-phosphate</name>
        <dbReference type="ChEBI" id="CHEBI:597326"/>
    </cofactor>
</comment>
<dbReference type="InParanoid" id="A0A0J6WRU8"/>
<dbReference type="OrthoDB" id="9774495at2"/>
<dbReference type="InterPro" id="IPR015421">
    <property type="entry name" value="PyrdxlP-dep_Trfase_major"/>
</dbReference>
<evidence type="ECO:0000256" key="3">
    <source>
        <dbReference type="ARBA" id="ARBA00022898"/>
    </source>
</evidence>
<evidence type="ECO:0000259" key="4">
    <source>
        <dbReference type="Pfam" id="PF01212"/>
    </source>
</evidence>
<dbReference type="Gene3D" id="3.40.640.10">
    <property type="entry name" value="Type I PLP-dependent aspartate aminotransferase-like (Major domain)"/>
    <property type="match status" value="1"/>
</dbReference>
<dbReference type="Pfam" id="PF01212">
    <property type="entry name" value="Beta_elim_lyase"/>
    <property type="match status" value="1"/>
</dbReference>
<dbReference type="InterPro" id="IPR001597">
    <property type="entry name" value="ArAA_b-elim_lyase/Thr_aldolase"/>
</dbReference>
<comment type="caution">
    <text evidence="5">The sequence shown here is derived from an EMBL/GenBank/DDBJ whole genome shotgun (WGS) entry which is preliminary data.</text>
</comment>
<organism evidence="5 6">
    <name type="scientific">Megasphaera cerevisiae DSM 20462</name>
    <dbReference type="NCBI Taxonomy" id="1122219"/>
    <lineage>
        <taxon>Bacteria</taxon>
        <taxon>Bacillati</taxon>
        <taxon>Bacillota</taxon>
        <taxon>Negativicutes</taxon>
        <taxon>Veillonellales</taxon>
        <taxon>Veillonellaceae</taxon>
        <taxon>Megasphaera</taxon>
    </lineage>
</organism>
<dbReference type="SUPFAM" id="SSF53383">
    <property type="entry name" value="PLP-dependent transferases"/>
    <property type="match status" value="1"/>
</dbReference>
<keyword evidence="3" id="KW-0663">Pyridoxal phosphate</keyword>
<dbReference type="InterPro" id="IPR015424">
    <property type="entry name" value="PyrdxlP-dep_Trfase"/>
</dbReference>
<dbReference type="PANTHER" id="PTHR48097:SF5">
    <property type="entry name" value="LOW SPECIFICITY L-THREONINE ALDOLASE"/>
    <property type="match status" value="1"/>
</dbReference>
<dbReference type="EMBL" id="LEKT01000029">
    <property type="protein sequence ID" value="KMO86205.1"/>
    <property type="molecule type" value="Genomic_DNA"/>
</dbReference>
<evidence type="ECO:0000256" key="1">
    <source>
        <dbReference type="ARBA" id="ARBA00001933"/>
    </source>
</evidence>
<feature type="domain" description="Aromatic amino acid beta-eliminating lyase/threonine aldolase" evidence="4">
    <location>
        <begin position="16"/>
        <end position="275"/>
    </location>
</feature>
<keyword evidence="6" id="KW-1185">Reference proteome</keyword>
<dbReference type="Gene3D" id="3.90.1150.10">
    <property type="entry name" value="Aspartate Aminotransferase, domain 1"/>
    <property type="match status" value="1"/>
</dbReference>
<dbReference type="STRING" id="39029.BSR42_05315"/>
<dbReference type="GO" id="GO:0016829">
    <property type="term" value="F:lyase activity"/>
    <property type="evidence" value="ECO:0007669"/>
    <property type="project" value="InterPro"/>
</dbReference>
<dbReference type="PATRIC" id="fig|1122219.3.peg.1551"/>
<evidence type="ECO:0000313" key="6">
    <source>
        <dbReference type="Proteomes" id="UP000036503"/>
    </source>
</evidence>
<reference evidence="5 6" key="1">
    <citation type="submission" date="2015-06" db="EMBL/GenBank/DDBJ databases">
        <title>Draft genome sequence of beer spoilage bacterium Megasphaera cerevisiae type strain 20462.</title>
        <authorList>
            <person name="Kutumbaka K."/>
            <person name="Pasmowitz J."/>
            <person name="Mategko J."/>
            <person name="Reyes D."/>
            <person name="Friedrich A."/>
            <person name="Han S."/>
            <person name="Martens-Habbena W."/>
            <person name="Neal-McKinney J."/>
            <person name="Janagama H.K."/>
            <person name="Nadala C."/>
            <person name="Samadpour M."/>
        </authorList>
    </citation>
    <scope>NUCLEOTIDE SEQUENCE [LARGE SCALE GENOMIC DNA]</scope>
    <source>
        <strain evidence="5 6">DSM 20462</strain>
    </source>
</reference>
<comment type="similarity">
    <text evidence="2">Belongs to the threonine aldolase family.</text>
</comment>
<dbReference type="AlphaFoldDB" id="A0A0J6WRU8"/>
<accession>A0A0J6WRU8</accession>
<dbReference type="InterPro" id="IPR015422">
    <property type="entry name" value="PyrdxlP-dep_Trfase_small"/>
</dbReference>
<evidence type="ECO:0000256" key="2">
    <source>
        <dbReference type="ARBA" id="ARBA00006966"/>
    </source>
</evidence>
<dbReference type="Proteomes" id="UP000036503">
    <property type="component" value="Unassembled WGS sequence"/>
</dbReference>
<dbReference type="GO" id="GO:0006520">
    <property type="term" value="P:amino acid metabolic process"/>
    <property type="evidence" value="ECO:0007669"/>
    <property type="project" value="InterPro"/>
</dbReference>